<protein>
    <recommendedName>
        <fullName evidence="4">Phosphatidate cytidylyltransferase</fullName>
    </recommendedName>
</protein>
<dbReference type="InterPro" id="IPR037997">
    <property type="entry name" value="Dgk1-like"/>
</dbReference>
<dbReference type="PANTHER" id="PTHR31303:SF1">
    <property type="entry name" value="CTP-DEPENDENT DIACYLGLYCEROL KINASE 1"/>
    <property type="match status" value="1"/>
</dbReference>
<dbReference type="EMBL" id="CP012672">
    <property type="protein sequence ID" value="AUX33835.1"/>
    <property type="molecule type" value="Genomic_DNA"/>
</dbReference>
<proteinExistence type="predicted"/>
<sequence length="333" mass="35782">MPRGASETILTKANVIHALHVETKLVSEELCALLRQVDPAVFVFRDEPEVRARVERVVLRLRELVVAVERDDAGGALDRLRDRLRALLAAVERATPSGTPSPKAAWIAFQREVQPAYESLLLALRGVVAAPPSVRPTNHARSLWHVGSGLAVLGLVQLLPERGWLVAVSGAFAAAAWSMEIARRVSERVNDRLMRLFRLVAHPHERYRVNSSTWYMTALLLLALFGTRLSQSLAVVVLAVADPAAALIGRRFGRTRLRDGRSLEGTLAFFAAGALSSLAVMWALGPASLSSRLLLAAVAGLAGAATELFSSRMDDNFTIPVAVAAAVTVAGAG</sequence>
<gene>
    <name evidence="2" type="ORF">SOCE836_059990</name>
</gene>
<reference evidence="2 3" key="1">
    <citation type="submission" date="2015-09" db="EMBL/GenBank/DDBJ databases">
        <title>Sorangium comparison.</title>
        <authorList>
            <person name="Zaburannyi N."/>
            <person name="Bunk B."/>
            <person name="Overmann J."/>
            <person name="Mueller R."/>
        </authorList>
    </citation>
    <scope>NUCLEOTIDE SEQUENCE [LARGE SCALE GENOMIC DNA]</scope>
    <source>
        <strain evidence="2 3">So ce836</strain>
    </source>
</reference>
<evidence type="ECO:0008006" key="4">
    <source>
        <dbReference type="Google" id="ProtNLM"/>
    </source>
</evidence>
<keyword evidence="1" id="KW-1133">Transmembrane helix</keyword>
<name>A0A4P2QU41_SORCE</name>
<feature type="transmembrane region" description="Helical" evidence="1">
    <location>
        <begin position="291"/>
        <end position="309"/>
    </location>
</feature>
<dbReference type="PANTHER" id="PTHR31303">
    <property type="entry name" value="CTP-DEPENDENT DIACYLGLYCEROL KINASE 1"/>
    <property type="match status" value="1"/>
</dbReference>
<keyword evidence="1" id="KW-0472">Membrane</keyword>
<feature type="transmembrane region" description="Helical" evidence="1">
    <location>
        <begin position="232"/>
        <end position="253"/>
    </location>
</feature>
<keyword evidence="1" id="KW-0812">Transmembrane</keyword>
<feature type="transmembrane region" description="Helical" evidence="1">
    <location>
        <begin position="265"/>
        <end position="285"/>
    </location>
</feature>
<evidence type="ECO:0000256" key="1">
    <source>
        <dbReference type="SAM" id="Phobius"/>
    </source>
</evidence>
<dbReference type="AlphaFoldDB" id="A0A4P2QU41"/>
<organism evidence="2 3">
    <name type="scientific">Sorangium cellulosum</name>
    <name type="common">Polyangium cellulosum</name>
    <dbReference type="NCBI Taxonomy" id="56"/>
    <lineage>
        <taxon>Bacteria</taxon>
        <taxon>Pseudomonadati</taxon>
        <taxon>Myxococcota</taxon>
        <taxon>Polyangia</taxon>
        <taxon>Polyangiales</taxon>
        <taxon>Polyangiaceae</taxon>
        <taxon>Sorangium</taxon>
    </lineage>
</organism>
<dbReference type="GO" id="GO:0004143">
    <property type="term" value="F:ATP-dependent diacylglycerol kinase activity"/>
    <property type="evidence" value="ECO:0007669"/>
    <property type="project" value="InterPro"/>
</dbReference>
<accession>A0A4P2QU41</accession>
<evidence type="ECO:0000313" key="3">
    <source>
        <dbReference type="Proteomes" id="UP000295497"/>
    </source>
</evidence>
<evidence type="ECO:0000313" key="2">
    <source>
        <dbReference type="EMBL" id="AUX33835.1"/>
    </source>
</evidence>
<dbReference type="Proteomes" id="UP000295497">
    <property type="component" value="Chromosome"/>
</dbReference>